<dbReference type="Proteomes" id="UP001219518">
    <property type="component" value="Unassembled WGS sequence"/>
</dbReference>
<feature type="transmembrane region" description="Helical" evidence="1">
    <location>
        <begin position="100"/>
        <end position="122"/>
    </location>
</feature>
<keyword evidence="1" id="KW-0812">Transmembrane</keyword>
<sequence>MWNFRSKRLAQLLRNYPGYKTIGEFAFLPVFFVAGAALEFVMINWHFGEVNFYKTFKRRQVKEKAEEIVNKYLAKTTHQACLFSTLWIVKMPYGLPWPRFLAFSFAALSSCLAGSQVVHNYYKPLADMDILIQKEVERLKLEKGIVDDNLK</sequence>
<evidence type="ECO:0000256" key="1">
    <source>
        <dbReference type="SAM" id="Phobius"/>
    </source>
</evidence>
<dbReference type="PANTHER" id="PTHR35250">
    <property type="entry name" value="SMALL INTEGRAL MEMBRANE PROTEIN 4"/>
    <property type="match status" value="1"/>
</dbReference>
<dbReference type="GO" id="GO:0005739">
    <property type="term" value="C:mitochondrion"/>
    <property type="evidence" value="ECO:0007669"/>
    <property type="project" value="GOC"/>
</dbReference>
<reference evidence="2" key="1">
    <citation type="submission" date="2021-07" db="EMBL/GenBank/DDBJ databases">
        <authorList>
            <person name="Catto M.A."/>
            <person name="Jacobson A."/>
            <person name="Kennedy G."/>
            <person name="Labadie P."/>
            <person name="Hunt B.G."/>
            <person name="Srinivasan R."/>
        </authorList>
    </citation>
    <scope>NUCLEOTIDE SEQUENCE</scope>
    <source>
        <strain evidence="2">PL_HMW_Pooled</strain>
        <tissue evidence="2">Head</tissue>
    </source>
</reference>
<gene>
    <name evidence="2" type="ORF">KUF71_023352</name>
</gene>
<dbReference type="AlphaFoldDB" id="A0AAE1LCQ9"/>
<keyword evidence="3" id="KW-1185">Reference proteome</keyword>
<keyword evidence="1" id="KW-0472">Membrane</keyword>
<dbReference type="InterPro" id="IPR028183">
    <property type="entry name" value="UQCC5"/>
</dbReference>
<dbReference type="GO" id="GO:0034551">
    <property type="term" value="P:mitochondrial respiratory chain complex III assembly"/>
    <property type="evidence" value="ECO:0007669"/>
    <property type="project" value="InterPro"/>
</dbReference>
<dbReference type="Pfam" id="PF15114">
    <property type="entry name" value="UPF0640"/>
    <property type="match status" value="1"/>
</dbReference>
<dbReference type="EMBL" id="JAHWGI010000348">
    <property type="protein sequence ID" value="KAK3913939.1"/>
    <property type="molecule type" value="Genomic_DNA"/>
</dbReference>
<proteinExistence type="predicted"/>
<feature type="transmembrane region" description="Helical" evidence="1">
    <location>
        <begin position="21"/>
        <end position="47"/>
    </location>
</feature>
<evidence type="ECO:0000313" key="2">
    <source>
        <dbReference type="EMBL" id="KAK3913939.1"/>
    </source>
</evidence>
<dbReference type="Pfam" id="PF14990">
    <property type="entry name" value="DUF4516"/>
    <property type="match status" value="1"/>
</dbReference>
<name>A0AAE1LCQ9_9NEOP</name>
<comment type="caution">
    <text evidence="2">The sequence shown here is derived from an EMBL/GenBank/DDBJ whole genome shotgun (WGS) entry which is preliminary data.</text>
</comment>
<reference evidence="2" key="2">
    <citation type="journal article" date="2023" name="BMC Genomics">
        <title>Pest status, molecular evolution, and epigenetic factors derived from the genome assembly of Frankliniella fusca, a thysanopteran phytovirus vector.</title>
        <authorList>
            <person name="Catto M.A."/>
            <person name="Labadie P.E."/>
            <person name="Jacobson A.L."/>
            <person name="Kennedy G.G."/>
            <person name="Srinivasan R."/>
            <person name="Hunt B.G."/>
        </authorList>
    </citation>
    <scope>NUCLEOTIDE SEQUENCE</scope>
    <source>
        <strain evidence="2">PL_HMW_Pooled</strain>
    </source>
</reference>
<organism evidence="2 3">
    <name type="scientific">Frankliniella fusca</name>
    <dbReference type="NCBI Taxonomy" id="407009"/>
    <lineage>
        <taxon>Eukaryota</taxon>
        <taxon>Metazoa</taxon>
        <taxon>Ecdysozoa</taxon>
        <taxon>Arthropoda</taxon>
        <taxon>Hexapoda</taxon>
        <taxon>Insecta</taxon>
        <taxon>Pterygota</taxon>
        <taxon>Neoptera</taxon>
        <taxon>Paraneoptera</taxon>
        <taxon>Thysanoptera</taxon>
        <taxon>Terebrantia</taxon>
        <taxon>Thripoidea</taxon>
        <taxon>Thripidae</taxon>
        <taxon>Frankliniella</taxon>
    </lineage>
</organism>
<evidence type="ECO:0000313" key="3">
    <source>
        <dbReference type="Proteomes" id="UP001219518"/>
    </source>
</evidence>
<accession>A0AAE1LCQ9</accession>
<protein>
    <submittedName>
        <fullName evidence="2">Small integral membrane protein 4</fullName>
    </submittedName>
</protein>
<dbReference type="PANTHER" id="PTHR35250:SF1">
    <property type="entry name" value="UBIQUINOL-CYTOCHROME-C REDUCTASE COMPLEX ASSEMBLY FACTOR 5"/>
    <property type="match status" value="1"/>
</dbReference>
<dbReference type="InterPro" id="IPR027858">
    <property type="entry name" value="BRAWNIN"/>
</dbReference>
<keyword evidence="1" id="KW-1133">Transmembrane helix</keyword>